<dbReference type="InterPro" id="IPR027417">
    <property type="entry name" value="P-loop_NTPase"/>
</dbReference>
<dbReference type="SMART" id="SM00382">
    <property type="entry name" value="AAA"/>
    <property type="match status" value="1"/>
</dbReference>
<dbReference type="PANTHER" id="PTHR42794:SF2">
    <property type="entry name" value="ABC TRANSPORTER ATP-BINDING PROTEIN"/>
    <property type="match status" value="1"/>
</dbReference>
<evidence type="ECO:0000313" key="6">
    <source>
        <dbReference type="Proteomes" id="UP000196581"/>
    </source>
</evidence>
<evidence type="ECO:0000256" key="1">
    <source>
        <dbReference type="ARBA" id="ARBA00022448"/>
    </source>
</evidence>
<keyword evidence="6" id="KW-1185">Reference proteome</keyword>
<dbReference type="AlphaFoldDB" id="A0A1X6WUT4"/>
<dbReference type="Pfam" id="PF00005">
    <property type="entry name" value="ABC_tran"/>
    <property type="match status" value="1"/>
</dbReference>
<organism evidence="5 6">
    <name type="scientific">Brevibacterium yomogidense</name>
    <dbReference type="NCBI Taxonomy" id="946573"/>
    <lineage>
        <taxon>Bacteria</taxon>
        <taxon>Bacillati</taxon>
        <taxon>Actinomycetota</taxon>
        <taxon>Actinomycetes</taxon>
        <taxon>Micrococcales</taxon>
        <taxon>Brevibacteriaceae</taxon>
        <taxon>Brevibacterium</taxon>
    </lineage>
</organism>
<dbReference type="RefSeq" id="WP_087003403.1">
    <property type="nucleotide sequence ID" value="NZ_FWFF01000001.1"/>
</dbReference>
<dbReference type="CDD" id="cd03214">
    <property type="entry name" value="ABC_Iron-Siderophores_B12_Hemin"/>
    <property type="match status" value="1"/>
</dbReference>
<dbReference type="Gene3D" id="3.40.50.300">
    <property type="entry name" value="P-loop containing nucleotide triphosphate hydrolases"/>
    <property type="match status" value="1"/>
</dbReference>
<dbReference type="InterPro" id="IPR003439">
    <property type="entry name" value="ABC_transporter-like_ATP-bd"/>
</dbReference>
<evidence type="ECO:0000256" key="2">
    <source>
        <dbReference type="ARBA" id="ARBA00022741"/>
    </source>
</evidence>
<dbReference type="Proteomes" id="UP000196581">
    <property type="component" value="Unassembled WGS sequence"/>
</dbReference>
<reference evidence="6" key="1">
    <citation type="submission" date="2017-02" db="EMBL/GenBank/DDBJ databases">
        <authorList>
            <person name="Dridi B."/>
        </authorList>
    </citation>
    <scope>NUCLEOTIDE SEQUENCE [LARGE SCALE GENOMIC DNA]</scope>
    <source>
        <strain evidence="6">B Co 03.10</strain>
    </source>
</reference>
<keyword evidence="3 5" id="KW-0067">ATP-binding</keyword>
<keyword evidence="2" id="KW-0547">Nucleotide-binding</keyword>
<dbReference type="PANTHER" id="PTHR42794">
    <property type="entry name" value="HEMIN IMPORT ATP-BINDING PROTEIN HMUV"/>
    <property type="match status" value="1"/>
</dbReference>
<dbReference type="InterPro" id="IPR017871">
    <property type="entry name" value="ABC_transporter-like_CS"/>
</dbReference>
<accession>A0A1X6WUT4</accession>
<evidence type="ECO:0000313" key="5">
    <source>
        <dbReference type="EMBL" id="SLM89075.1"/>
    </source>
</evidence>
<dbReference type="EMBL" id="FWFF01000001">
    <property type="protein sequence ID" value="SLM89075.1"/>
    <property type="molecule type" value="Genomic_DNA"/>
</dbReference>
<dbReference type="GO" id="GO:0005524">
    <property type="term" value="F:ATP binding"/>
    <property type="evidence" value="ECO:0007669"/>
    <property type="project" value="UniProtKB-KW"/>
</dbReference>
<sequence>MISASGLTVAFGDTTVVRDVSLSTLDGGVVGLIGPNGSGKTTVLRMLHGALRPRAGSVALDDVPLEDMSARDIARVLAVVVQEEQSDTSMTVGEMVLMGRLPHLPSFARTRDEDHLVAARALEQVGADHLGGRVFTSLSGGERQRVLIARAVAQQGTHLLLDEPTNHLDIRYQHDVLRLVRRLGTTTVVVLHDLNLAARYCDRLVLLEEGTVAASGTPREVLTPDLIRRVYGIGATPLEAEGSLQLLFAPLTEGAA</sequence>
<evidence type="ECO:0000256" key="3">
    <source>
        <dbReference type="ARBA" id="ARBA00022840"/>
    </source>
</evidence>
<dbReference type="InterPro" id="IPR003593">
    <property type="entry name" value="AAA+_ATPase"/>
</dbReference>
<gene>
    <name evidence="5" type="ORF">FM105_01130</name>
</gene>
<protein>
    <submittedName>
        <fullName evidence="5">ABC transporter (Iron.B12.siderophore.hemin), ATP-binding component</fullName>
    </submittedName>
</protein>
<dbReference type="SUPFAM" id="SSF52540">
    <property type="entry name" value="P-loop containing nucleoside triphosphate hydrolases"/>
    <property type="match status" value="1"/>
</dbReference>
<dbReference type="FunFam" id="3.40.50.300:FF:000134">
    <property type="entry name" value="Iron-enterobactin ABC transporter ATP-binding protein"/>
    <property type="match status" value="1"/>
</dbReference>
<dbReference type="GO" id="GO:0016887">
    <property type="term" value="F:ATP hydrolysis activity"/>
    <property type="evidence" value="ECO:0007669"/>
    <property type="project" value="InterPro"/>
</dbReference>
<dbReference type="PROSITE" id="PS50893">
    <property type="entry name" value="ABC_TRANSPORTER_2"/>
    <property type="match status" value="1"/>
</dbReference>
<proteinExistence type="predicted"/>
<name>A0A1X6WUT4_9MICO</name>
<dbReference type="PROSITE" id="PS00211">
    <property type="entry name" value="ABC_TRANSPORTER_1"/>
    <property type="match status" value="1"/>
</dbReference>
<evidence type="ECO:0000259" key="4">
    <source>
        <dbReference type="PROSITE" id="PS50893"/>
    </source>
</evidence>
<feature type="domain" description="ABC transporter" evidence="4">
    <location>
        <begin position="2"/>
        <end position="234"/>
    </location>
</feature>
<keyword evidence="1" id="KW-0813">Transport</keyword>